<accession>A0A7U6M1E1</accession>
<proteinExistence type="inferred from homology"/>
<evidence type="ECO:0000256" key="2">
    <source>
        <dbReference type="ARBA" id="ARBA00023015"/>
    </source>
</evidence>
<sequence length="200" mass="22219">MGLDRSPNGQTLLAITLAHRDNAINSYSYCEFDAMSTLDHQALHLLYSENNSWLKGWLRARLGNAADASDLAHDTFLRVMTARSQLPIREPRSYLSAIARSLLIDKVRRRAIEKAYLQALALRPEPVEVSPEVRLSIIEMLMAVDSLLDELGPKTRAIFLAVQLEGLTYGAAAERFGVSVTTVKNHLIKAMTRCLLAVEG</sequence>
<dbReference type="NCBIfam" id="TIGR02937">
    <property type="entry name" value="sigma70-ECF"/>
    <property type="match status" value="1"/>
</dbReference>
<evidence type="ECO:0000256" key="3">
    <source>
        <dbReference type="ARBA" id="ARBA00023082"/>
    </source>
</evidence>
<dbReference type="Gene3D" id="1.10.10.10">
    <property type="entry name" value="Winged helix-like DNA-binding domain superfamily/Winged helix DNA-binding domain"/>
    <property type="match status" value="1"/>
</dbReference>
<dbReference type="Pfam" id="PF04542">
    <property type="entry name" value="Sigma70_r2"/>
    <property type="match status" value="1"/>
</dbReference>
<evidence type="ECO:0000313" key="8">
    <source>
        <dbReference type="Proteomes" id="UP000464661"/>
    </source>
</evidence>
<evidence type="ECO:0000256" key="1">
    <source>
        <dbReference type="ARBA" id="ARBA00010641"/>
    </source>
</evidence>
<dbReference type="InterPro" id="IPR013325">
    <property type="entry name" value="RNA_pol_sigma_r2"/>
</dbReference>
<dbReference type="InterPro" id="IPR039425">
    <property type="entry name" value="RNA_pol_sigma-70-like"/>
</dbReference>
<dbReference type="InterPro" id="IPR014284">
    <property type="entry name" value="RNA_pol_sigma-70_dom"/>
</dbReference>
<dbReference type="EMBL" id="AP022324">
    <property type="protein sequence ID" value="BBU44113.1"/>
    <property type="molecule type" value="Genomic_DNA"/>
</dbReference>
<keyword evidence="4" id="KW-0804">Transcription</keyword>
<reference evidence="7 8" key="1">
    <citation type="submission" date="2020-01" db="EMBL/GenBank/DDBJ databases">
        <title>Complete Genome Sequence of Pseudomonas putida Strain TS312, Harboring the HdtS type N-acyl-homoserine Lactone Synthase, Isolated from a Paper Mill.</title>
        <authorList>
            <person name="Hosoe A."/>
            <person name="Suenaga T."/>
            <person name="Sugi T."/>
            <person name="Izumi T."/>
            <person name="Nagai N."/>
            <person name="Terada A."/>
        </authorList>
    </citation>
    <scope>NUCLEOTIDE SEQUENCE [LARGE SCALE GENOMIC DNA]</scope>
    <source>
        <strain evidence="7 8">TS312</strain>
    </source>
</reference>
<dbReference type="Proteomes" id="UP000464661">
    <property type="component" value="Chromosome"/>
</dbReference>
<dbReference type="Pfam" id="PF08281">
    <property type="entry name" value="Sigma70_r4_2"/>
    <property type="match status" value="1"/>
</dbReference>
<organism evidence="7 8">
    <name type="scientific">Pseudomonas putida</name>
    <name type="common">Arthrobacter siderocapsulatus</name>
    <dbReference type="NCBI Taxonomy" id="303"/>
    <lineage>
        <taxon>Bacteria</taxon>
        <taxon>Pseudomonadati</taxon>
        <taxon>Pseudomonadota</taxon>
        <taxon>Gammaproteobacteria</taxon>
        <taxon>Pseudomonadales</taxon>
        <taxon>Pseudomonadaceae</taxon>
        <taxon>Pseudomonas</taxon>
    </lineage>
</organism>
<dbReference type="GO" id="GO:0003677">
    <property type="term" value="F:DNA binding"/>
    <property type="evidence" value="ECO:0007669"/>
    <property type="project" value="InterPro"/>
</dbReference>
<keyword evidence="3" id="KW-0731">Sigma factor</keyword>
<feature type="domain" description="RNA polymerase sigma-70 region 2" evidence="5">
    <location>
        <begin position="46"/>
        <end position="111"/>
    </location>
</feature>
<dbReference type="GO" id="GO:0006352">
    <property type="term" value="P:DNA-templated transcription initiation"/>
    <property type="evidence" value="ECO:0007669"/>
    <property type="project" value="InterPro"/>
</dbReference>
<dbReference type="GO" id="GO:0016987">
    <property type="term" value="F:sigma factor activity"/>
    <property type="evidence" value="ECO:0007669"/>
    <property type="project" value="UniProtKB-KW"/>
</dbReference>
<feature type="domain" description="RNA polymerase sigma factor 70 region 4 type 2" evidence="6">
    <location>
        <begin position="142"/>
        <end position="194"/>
    </location>
</feature>
<dbReference type="SUPFAM" id="SSF88659">
    <property type="entry name" value="Sigma3 and sigma4 domains of RNA polymerase sigma factors"/>
    <property type="match status" value="1"/>
</dbReference>
<name>A0A7U6M1E1_PSEPU</name>
<dbReference type="SUPFAM" id="SSF88946">
    <property type="entry name" value="Sigma2 domain of RNA polymerase sigma factors"/>
    <property type="match status" value="1"/>
</dbReference>
<comment type="similarity">
    <text evidence="1">Belongs to the sigma-70 factor family. ECF subfamily.</text>
</comment>
<dbReference type="InterPro" id="IPR036388">
    <property type="entry name" value="WH-like_DNA-bd_sf"/>
</dbReference>
<evidence type="ECO:0000259" key="6">
    <source>
        <dbReference type="Pfam" id="PF08281"/>
    </source>
</evidence>
<evidence type="ECO:0000256" key="4">
    <source>
        <dbReference type="ARBA" id="ARBA00023163"/>
    </source>
</evidence>
<keyword evidence="2" id="KW-0805">Transcription regulation</keyword>
<protein>
    <submittedName>
        <fullName evidence="7">RNA polymerase sigma factor</fullName>
    </submittedName>
</protein>
<dbReference type="PANTHER" id="PTHR43133:SF63">
    <property type="entry name" value="RNA POLYMERASE SIGMA FACTOR FECI-RELATED"/>
    <property type="match status" value="1"/>
</dbReference>
<dbReference type="Gene3D" id="1.10.1740.10">
    <property type="match status" value="1"/>
</dbReference>
<gene>
    <name evidence="7" type="primary">fecI</name>
    <name evidence="7" type="ORF">PPTS312_20280</name>
</gene>
<dbReference type="InterPro" id="IPR013324">
    <property type="entry name" value="RNA_pol_sigma_r3/r4-like"/>
</dbReference>
<dbReference type="AlphaFoldDB" id="A0A7U6M1E1"/>
<evidence type="ECO:0000313" key="7">
    <source>
        <dbReference type="EMBL" id="BBU44113.1"/>
    </source>
</evidence>
<dbReference type="InterPro" id="IPR007627">
    <property type="entry name" value="RNA_pol_sigma70_r2"/>
</dbReference>
<evidence type="ECO:0000259" key="5">
    <source>
        <dbReference type="Pfam" id="PF04542"/>
    </source>
</evidence>
<dbReference type="PANTHER" id="PTHR43133">
    <property type="entry name" value="RNA POLYMERASE ECF-TYPE SIGMA FACTO"/>
    <property type="match status" value="1"/>
</dbReference>
<dbReference type="InterPro" id="IPR013249">
    <property type="entry name" value="RNA_pol_sigma70_r4_t2"/>
</dbReference>